<protein>
    <submittedName>
        <fullName evidence="2">Uncharacterized protein</fullName>
    </submittedName>
</protein>
<sequence length="227" mass="24335">MAHPSTTDDPKNASNSLATKYLLSHSGICFCRACTEATAGSALTADRPKWSPDSFGGGAPLIADSPSTVGAAGVRSPPVLPEEALPFANCPPTVGRPLATGKRLRELPINAPPNAERSPPVDEPSTASESPPALLPEDALGVAATLLYRFKPDEGFELTGMGKIQRRMPCLECSLRIHEDLIRCHCSALTHVENRRPKCVACNFHHHRCTHVWEILIHIVPSAVLTV</sequence>
<accession>A0AAJ0B583</accession>
<reference evidence="2" key="1">
    <citation type="submission" date="2023-06" db="EMBL/GenBank/DDBJ databases">
        <title>Genome-scale phylogeny and comparative genomics of the fungal order Sordariales.</title>
        <authorList>
            <consortium name="Lawrence Berkeley National Laboratory"/>
            <person name="Hensen N."/>
            <person name="Bonometti L."/>
            <person name="Westerberg I."/>
            <person name="Brannstrom I.O."/>
            <person name="Guillou S."/>
            <person name="Cros-Aarteil S."/>
            <person name="Calhoun S."/>
            <person name="Haridas S."/>
            <person name="Kuo A."/>
            <person name="Mondo S."/>
            <person name="Pangilinan J."/>
            <person name="Riley R."/>
            <person name="Labutti K."/>
            <person name="Andreopoulos B."/>
            <person name="Lipzen A."/>
            <person name="Chen C."/>
            <person name="Yanf M."/>
            <person name="Daum C."/>
            <person name="Ng V."/>
            <person name="Clum A."/>
            <person name="Steindorff A."/>
            <person name="Ohm R."/>
            <person name="Martin F."/>
            <person name="Silar P."/>
            <person name="Natvig D."/>
            <person name="Lalanne C."/>
            <person name="Gautier V."/>
            <person name="Ament-Velasquez S.L."/>
            <person name="Kruys A."/>
            <person name="Hutchinson M.I."/>
            <person name="Powell A.J."/>
            <person name="Barry K."/>
            <person name="Miller A.N."/>
            <person name="Grigoriev I.V."/>
            <person name="Debuchy R."/>
            <person name="Gladieux P."/>
            <person name="Thoren M.H."/>
            <person name="Johannesson H."/>
        </authorList>
    </citation>
    <scope>NUCLEOTIDE SEQUENCE</scope>
    <source>
        <strain evidence="2">PSN4</strain>
    </source>
</reference>
<proteinExistence type="predicted"/>
<evidence type="ECO:0000313" key="2">
    <source>
        <dbReference type="EMBL" id="KAK1750397.1"/>
    </source>
</evidence>
<evidence type="ECO:0000313" key="3">
    <source>
        <dbReference type="Proteomes" id="UP001239445"/>
    </source>
</evidence>
<evidence type="ECO:0000256" key="1">
    <source>
        <dbReference type="SAM" id="MobiDB-lite"/>
    </source>
</evidence>
<gene>
    <name evidence="2" type="ORF">QBC47DRAFT_120833</name>
</gene>
<keyword evidence="3" id="KW-1185">Reference proteome</keyword>
<dbReference type="Proteomes" id="UP001239445">
    <property type="component" value="Unassembled WGS sequence"/>
</dbReference>
<name>A0AAJ0B583_9PEZI</name>
<dbReference type="AlphaFoldDB" id="A0AAJ0B583"/>
<dbReference type="EMBL" id="MU839847">
    <property type="protein sequence ID" value="KAK1750397.1"/>
    <property type="molecule type" value="Genomic_DNA"/>
</dbReference>
<comment type="caution">
    <text evidence="2">The sequence shown here is derived from an EMBL/GenBank/DDBJ whole genome shotgun (WGS) entry which is preliminary data.</text>
</comment>
<organism evidence="2 3">
    <name type="scientific">Echria macrotheca</name>
    <dbReference type="NCBI Taxonomy" id="438768"/>
    <lineage>
        <taxon>Eukaryota</taxon>
        <taxon>Fungi</taxon>
        <taxon>Dikarya</taxon>
        <taxon>Ascomycota</taxon>
        <taxon>Pezizomycotina</taxon>
        <taxon>Sordariomycetes</taxon>
        <taxon>Sordariomycetidae</taxon>
        <taxon>Sordariales</taxon>
        <taxon>Schizotheciaceae</taxon>
        <taxon>Echria</taxon>
    </lineage>
</organism>
<feature type="region of interest" description="Disordered" evidence="1">
    <location>
        <begin position="109"/>
        <end position="134"/>
    </location>
</feature>